<dbReference type="OrthoDB" id="270970at2759"/>
<dbReference type="PANTHER" id="PTHR10728:SF39">
    <property type="entry name" value="CYTOSOLIC PHOSPHOLIPASE A2 GAMMA"/>
    <property type="match status" value="1"/>
</dbReference>
<keyword evidence="1 3" id="KW-0378">Hydrolase</keyword>
<dbReference type="GO" id="GO:0005635">
    <property type="term" value="C:nuclear envelope"/>
    <property type="evidence" value="ECO:0007669"/>
    <property type="project" value="TreeGrafter"/>
</dbReference>
<evidence type="ECO:0000313" key="6">
    <source>
        <dbReference type="RefSeq" id="XP_015746942.1"/>
    </source>
</evidence>
<dbReference type="AlphaFoldDB" id="A0A9F3QVE8"/>
<evidence type="ECO:0000256" key="1">
    <source>
        <dbReference type="ARBA" id="ARBA00022801"/>
    </source>
</evidence>
<proteinExistence type="predicted"/>
<dbReference type="PROSITE" id="PS51210">
    <property type="entry name" value="PLA2C"/>
    <property type="match status" value="1"/>
</dbReference>
<evidence type="ECO:0000259" key="4">
    <source>
        <dbReference type="PROSITE" id="PS51210"/>
    </source>
</evidence>
<dbReference type="PANTHER" id="PTHR10728">
    <property type="entry name" value="CYTOSOLIC PHOSPHOLIPASE A2"/>
    <property type="match status" value="1"/>
</dbReference>
<organism evidence="5 6">
    <name type="scientific">Python bivittatus</name>
    <name type="common">Burmese python</name>
    <name type="synonym">Python molurus bivittatus</name>
    <dbReference type="NCBI Taxonomy" id="176946"/>
    <lineage>
        <taxon>Eukaryota</taxon>
        <taxon>Metazoa</taxon>
        <taxon>Chordata</taxon>
        <taxon>Craniata</taxon>
        <taxon>Vertebrata</taxon>
        <taxon>Euteleostomi</taxon>
        <taxon>Lepidosauria</taxon>
        <taxon>Squamata</taxon>
        <taxon>Bifurcata</taxon>
        <taxon>Unidentata</taxon>
        <taxon>Episquamata</taxon>
        <taxon>Toxicofera</taxon>
        <taxon>Serpentes</taxon>
        <taxon>Henophidia</taxon>
        <taxon>Pythonidae</taxon>
        <taxon>Python</taxon>
    </lineage>
</organism>
<dbReference type="RefSeq" id="XP_015746942.1">
    <property type="nucleotide sequence ID" value="XM_015891456.1"/>
</dbReference>
<evidence type="ECO:0000256" key="2">
    <source>
        <dbReference type="ARBA" id="ARBA00023098"/>
    </source>
</evidence>
<evidence type="ECO:0000256" key="3">
    <source>
        <dbReference type="PROSITE-ProRule" id="PRU00555"/>
    </source>
</evidence>
<dbReference type="GO" id="GO:0046475">
    <property type="term" value="P:glycerophospholipid catabolic process"/>
    <property type="evidence" value="ECO:0007669"/>
    <property type="project" value="TreeGrafter"/>
</dbReference>
<dbReference type="Proteomes" id="UP000695026">
    <property type="component" value="Unplaced"/>
</dbReference>
<dbReference type="Pfam" id="PF01735">
    <property type="entry name" value="PLA2_B"/>
    <property type="match status" value="1"/>
</dbReference>
<name>A0A9F3QVE8_PYTBI</name>
<feature type="non-terminal residue" evidence="6">
    <location>
        <position position="87"/>
    </location>
</feature>
<accession>A0A9F3QVE8</accession>
<dbReference type="InterPro" id="IPR016035">
    <property type="entry name" value="Acyl_Trfase/lysoPLipase"/>
</dbReference>
<sequence>LDDHNLSEEQKCSERGIVPYPLYAAVDSNKVDDVTKKTHSDAWFEFTPHEAGFFDPGAFVDVTLLGSMFENGELKTPKEEKKLTYLR</sequence>
<dbReference type="GO" id="GO:0005509">
    <property type="term" value="F:calcium ion binding"/>
    <property type="evidence" value="ECO:0007669"/>
    <property type="project" value="TreeGrafter"/>
</dbReference>
<dbReference type="GO" id="GO:0005829">
    <property type="term" value="C:cytosol"/>
    <property type="evidence" value="ECO:0007669"/>
    <property type="project" value="TreeGrafter"/>
</dbReference>
<evidence type="ECO:0000313" key="5">
    <source>
        <dbReference type="Proteomes" id="UP000695026"/>
    </source>
</evidence>
<dbReference type="InterPro" id="IPR002642">
    <property type="entry name" value="LysoPLipase_cat_dom"/>
</dbReference>
<reference evidence="6" key="1">
    <citation type="submission" date="2025-08" db="UniProtKB">
        <authorList>
            <consortium name="RefSeq"/>
        </authorList>
    </citation>
    <scope>IDENTIFICATION</scope>
    <source>
        <tissue evidence="6">Liver</tissue>
    </source>
</reference>
<dbReference type="GO" id="GO:0047498">
    <property type="term" value="F:calcium-dependent phospholipase A2 activity"/>
    <property type="evidence" value="ECO:0007669"/>
    <property type="project" value="TreeGrafter"/>
</dbReference>
<dbReference type="Gene3D" id="3.40.1090.10">
    <property type="entry name" value="Cytosolic phospholipase A2 catalytic domain"/>
    <property type="match status" value="1"/>
</dbReference>
<keyword evidence="2 3" id="KW-0443">Lipid metabolism</keyword>
<feature type="non-terminal residue" evidence="6">
    <location>
        <position position="1"/>
    </location>
</feature>
<gene>
    <name evidence="6" type="primary">LOC107326824</name>
</gene>
<dbReference type="GO" id="GO:0005544">
    <property type="term" value="F:calcium-dependent phospholipid binding"/>
    <property type="evidence" value="ECO:0007669"/>
    <property type="project" value="TreeGrafter"/>
</dbReference>
<keyword evidence="5" id="KW-1185">Reference proteome</keyword>
<feature type="domain" description="PLA2c" evidence="4">
    <location>
        <begin position="1"/>
        <end position="87"/>
    </location>
</feature>
<dbReference type="SUPFAM" id="SSF52151">
    <property type="entry name" value="FabD/lysophospholipase-like"/>
    <property type="match status" value="1"/>
</dbReference>
<dbReference type="KEGG" id="pbi:107326824"/>
<dbReference type="GeneID" id="107326824"/>
<keyword evidence="3" id="KW-0442">Lipid degradation</keyword>
<protein>
    <submittedName>
        <fullName evidence="6">Cytosolic phospholipase A2 gamma-like</fullName>
    </submittedName>
</protein>
<dbReference type="GO" id="GO:0005654">
    <property type="term" value="C:nucleoplasm"/>
    <property type="evidence" value="ECO:0007669"/>
    <property type="project" value="TreeGrafter"/>
</dbReference>